<keyword evidence="3" id="KW-1185">Reference proteome</keyword>
<dbReference type="SUPFAM" id="SSF46955">
    <property type="entry name" value="Putative DNA-binding domain"/>
    <property type="match status" value="1"/>
</dbReference>
<dbReference type="Pfam" id="PF12728">
    <property type="entry name" value="HTH_17"/>
    <property type="match status" value="1"/>
</dbReference>
<feature type="domain" description="Helix-turn-helix" evidence="1">
    <location>
        <begin position="5"/>
        <end position="50"/>
    </location>
</feature>
<dbReference type="GO" id="GO:0003677">
    <property type="term" value="F:DNA binding"/>
    <property type="evidence" value="ECO:0007669"/>
    <property type="project" value="InterPro"/>
</dbReference>
<dbReference type="InterPro" id="IPR010093">
    <property type="entry name" value="SinI_DNA-bd"/>
</dbReference>
<dbReference type="InterPro" id="IPR041657">
    <property type="entry name" value="HTH_17"/>
</dbReference>
<dbReference type="RefSeq" id="WP_073484492.1">
    <property type="nucleotide sequence ID" value="NZ_FQVN01000005.1"/>
</dbReference>
<gene>
    <name evidence="2" type="ORF">SAMN05444320_105359</name>
</gene>
<reference evidence="2 3" key="1">
    <citation type="submission" date="2016-11" db="EMBL/GenBank/DDBJ databases">
        <authorList>
            <person name="Jaros S."/>
            <person name="Januszkiewicz K."/>
            <person name="Wedrychowicz H."/>
        </authorList>
    </citation>
    <scope>NUCLEOTIDE SEQUENCE [LARGE SCALE GENOMIC DNA]</scope>
    <source>
        <strain evidence="2 3">DSM 44523</strain>
    </source>
</reference>
<name>A0A1M5FBL9_STRHI</name>
<evidence type="ECO:0000259" key="1">
    <source>
        <dbReference type="Pfam" id="PF12728"/>
    </source>
</evidence>
<organism evidence="2 3">
    <name type="scientific">Streptoalloteichus hindustanus</name>
    <dbReference type="NCBI Taxonomy" id="2017"/>
    <lineage>
        <taxon>Bacteria</taxon>
        <taxon>Bacillati</taxon>
        <taxon>Actinomycetota</taxon>
        <taxon>Actinomycetes</taxon>
        <taxon>Pseudonocardiales</taxon>
        <taxon>Pseudonocardiaceae</taxon>
        <taxon>Streptoalloteichus</taxon>
    </lineage>
</organism>
<accession>A0A1M5FBL9</accession>
<dbReference type="EMBL" id="FQVN01000005">
    <property type="protein sequence ID" value="SHF88839.1"/>
    <property type="molecule type" value="Genomic_DNA"/>
</dbReference>
<proteinExistence type="predicted"/>
<sequence length="141" mass="15576">MRQELFSLEQVAERLGLHVRTVRGYVRDGRLRAVRIGKQYRVSANDLAEFTGLPAAEQSSAARDVEVTSVVRIEGLDPHDASRLANLVVASAQGRSGGDRNLRIETNYDRERASMRIVVLGGPEDTAEVLRLVSTWTEATT</sequence>
<dbReference type="NCBIfam" id="TIGR01764">
    <property type="entry name" value="excise"/>
    <property type="match status" value="1"/>
</dbReference>
<dbReference type="AlphaFoldDB" id="A0A1M5FBL9"/>
<evidence type="ECO:0000313" key="3">
    <source>
        <dbReference type="Proteomes" id="UP000184501"/>
    </source>
</evidence>
<evidence type="ECO:0000313" key="2">
    <source>
        <dbReference type="EMBL" id="SHF88839.1"/>
    </source>
</evidence>
<dbReference type="STRING" id="2017.SAMN05444320_105359"/>
<dbReference type="Proteomes" id="UP000184501">
    <property type="component" value="Unassembled WGS sequence"/>
</dbReference>
<dbReference type="InterPro" id="IPR009061">
    <property type="entry name" value="DNA-bd_dom_put_sf"/>
</dbReference>
<dbReference type="OrthoDB" id="3401953at2"/>
<protein>
    <submittedName>
        <fullName evidence="2">DNA binding domain-containing protein, excisionase family</fullName>
    </submittedName>
</protein>